<accession>A0A1C6UL08</accession>
<name>A0A1C6UL08_9ACTN</name>
<evidence type="ECO:0000313" key="9">
    <source>
        <dbReference type="Proteomes" id="UP000199343"/>
    </source>
</evidence>
<evidence type="ECO:0000259" key="6">
    <source>
        <dbReference type="Pfam" id="PF02771"/>
    </source>
</evidence>
<keyword evidence="3" id="KW-0285">Flavoprotein</keyword>
<feature type="domain" description="Acyl-CoA dehydrogenase/oxidase C-terminal" evidence="5">
    <location>
        <begin position="242"/>
        <end position="362"/>
    </location>
</feature>
<dbReference type="Proteomes" id="UP001334804">
    <property type="component" value="Chromosome"/>
</dbReference>
<evidence type="ECO:0000256" key="2">
    <source>
        <dbReference type="ARBA" id="ARBA00009347"/>
    </source>
</evidence>
<dbReference type="AlphaFoldDB" id="A0A1C6UL08"/>
<evidence type="ECO:0000256" key="1">
    <source>
        <dbReference type="ARBA" id="ARBA00001974"/>
    </source>
</evidence>
<dbReference type="Pfam" id="PF02771">
    <property type="entry name" value="Acyl-CoA_dh_N"/>
    <property type="match status" value="1"/>
</dbReference>
<comment type="cofactor">
    <cofactor evidence="1">
        <name>FAD</name>
        <dbReference type="ChEBI" id="CHEBI:57692"/>
    </cofactor>
</comment>
<dbReference type="EMBL" id="FMIC01000002">
    <property type="protein sequence ID" value="SCL54539.1"/>
    <property type="molecule type" value="Genomic_DNA"/>
</dbReference>
<dbReference type="Pfam" id="PF00441">
    <property type="entry name" value="Acyl-CoA_dh_1"/>
    <property type="match status" value="1"/>
</dbReference>
<evidence type="ECO:0000313" key="8">
    <source>
        <dbReference type="EMBL" id="WSA34237.1"/>
    </source>
</evidence>
<dbReference type="InterPro" id="IPR013786">
    <property type="entry name" value="AcylCoA_DH/ox_N"/>
</dbReference>
<keyword evidence="4" id="KW-0274">FAD</keyword>
<reference evidence="7 9" key="1">
    <citation type="submission" date="2016-06" db="EMBL/GenBank/DDBJ databases">
        <authorList>
            <person name="Kjaerup R.B."/>
            <person name="Dalgaard T.S."/>
            <person name="Juul-Madsen H.R."/>
        </authorList>
    </citation>
    <scope>NUCLEOTIDE SEQUENCE [LARGE SCALE GENOMIC DNA]</scope>
    <source>
        <strain evidence="7 9">DSM 43363</strain>
    </source>
</reference>
<gene>
    <name evidence="7" type="ORF">GA0070608_1348</name>
    <name evidence="8" type="ORF">OIE14_09435</name>
</gene>
<keyword evidence="10" id="KW-1185">Reference proteome</keyword>
<dbReference type="Proteomes" id="UP000199343">
    <property type="component" value="Unassembled WGS sequence"/>
</dbReference>
<dbReference type="SUPFAM" id="SSF47203">
    <property type="entry name" value="Acyl-CoA dehydrogenase C-terminal domain-like"/>
    <property type="match status" value="1"/>
</dbReference>
<protein>
    <submittedName>
        <fullName evidence="7">Acyl-CoA dehydrogenase</fullName>
    </submittedName>
    <submittedName>
        <fullName evidence="8">Acyl-CoA/acyl-ACP dehydrogenase</fullName>
    </submittedName>
</protein>
<proteinExistence type="inferred from homology"/>
<dbReference type="InterPro" id="IPR036250">
    <property type="entry name" value="AcylCo_DH-like_C"/>
</dbReference>
<evidence type="ECO:0000256" key="4">
    <source>
        <dbReference type="ARBA" id="ARBA00022827"/>
    </source>
</evidence>
<dbReference type="Gene3D" id="1.20.140.10">
    <property type="entry name" value="Butyryl-CoA Dehydrogenase, subunit A, domain 3"/>
    <property type="match status" value="1"/>
</dbReference>
<dbReference type="RefSeq" id="WP_091623466.1">
    <property type="nucleotide sequence ID" value="NZ_CP109071.1"/>
</dbReference>
<reference evidence="8 10" key="2">
    <citation type="submission" date="2022-10" db="EMBL/GenBank/DDBJ databases">
        <title>The complete genomes of actinobacterial strains from the NBC collection.</title>
        <authorList>
            <person name="Joergensen T.S."/>
            <person name="Alvarez Arevalo M."/>
            <person name="Sterndorff E.B."/>
            <person name="Faurdal D."/>
            <person name="Vuksanovic O."/>
            <person name="Mourched A.-S."/>
            <person name="Charusanti P."/>
            <person name="Shaw S."/>
            <person name="Blin K."/>
            <person name="Weber T."/>
        </authorList>
    </citation>
    <scope>NUCLEOTIDE SEQUENCE [LARGE SCALE GENOMIC DNA]</scope>
    <source>
        <strain evidence="8 10">NBC 01809</strain>
    </source>
</reference>
<dbReference type="PIRSF" id="PIRSF016578">
    <property type="entry name" value="HsaA"/>
    <property type="match status" value="1"/>
</dbReference>
<comment type="similarity">
    <text evidence="2">Belongs to the acyl-CoA dehydrogenase family.</text>
</comment>
<sequence length="388" mass="41045">MSAATGAARHESALAEVLDAAATHAEHADETAEFPTAALDAMRATGLLGLLVPAEHGGGGGGLGDLVDVTLRLARVDMSVALIFAMHCQQVVAVVRHADGPLAERLLPALGKGDVYLASVTTERGKGGHLLSSESAVQQDAGMLTIDRDAPIVTGGQHADAYLITTLAPDATSPSQVSLVYARRDQLTLEVRGGWQPLGMRATQSVPMRLTGRVPADQVIGAPGKFREIVAPTFGPLAHIGWSAAWLGAATGALSRILHHIRDAGRGQFDPSSELLLTRLARVRGRLDLINALLRHTVAAVDAAPDVADPSTQLLVNSLKVQAAEQCFAAADEMVELVGLRHGYLRSSPLYLERVFRDLRSASLNYANDRLLLVNGALTLRDRQVHLA</sequence>
<dbReference type="InterPro" id="IPR009075">
    <property type="entry name" value="AcylCo_DH/oxidase_C"/>
</dbReference>
<dbReference type="InterPro" id="IPR009100">
    <property type="entry name" value="AcylCoA_DH/oxidase_NM_dom_sf"/>
</dbReference>
<dbReference type="Gene3D" id="2.40.110.10">
    <property type="entry name" value="Butyryl-CoA Dehydrogenase, subunit A, domain 2"/>
    <property type="match status" value="1"/>
</dbReference>
<dbReference type="SUPFAM" id="SSF56645">
    <property type="entry name" value="Acyl-CoA dehydrogenase NM domain-like"/>
    <property type="match status" value="1"/>
</dbReference>
<dbReference type="InterPro" id="IPR037069">
    <property type="entry name" value="AcylCoA_DH/ox_N_sf"/>
</dbReference>
<dbReference type="PANTHER" id="PTHR43884:SF12">
    <property type="entry name" value="ISOVALERYL-COA DEHYDROGENASE, MITOCHONDRIAL-RELATED"/>
    <property type="match status" value="1"/>
</dbReference>
<dbReference type="STRING" id="47871.GA0070608_1348"/>
<dbReference type="OrthoDB" id="2986495at2"/>
<evidence type="ECO:0000256" key="3">
    <source>
        <dbReference type="ARBA" id="ARBA00022630"/>
    </source>
</evidence>
<dbReference type="Gene3D" id="1.10.540.10">
    <property type="entry name" value="Acyl-CoA dehydrogenase/oxidase, N-terminal domain"/>
    <property type="match status" value="1"/>
</dbReference>
<dbReference type="EMBL" id="CP109071">
    <property type="protein sequence ID" value="WSA34237.1"/>
    <property type="molecule type" value="Genomic_DNA"/>
</dbReference>
<evidence type="ECO:0000313" key="7">
    <source>
        <dbReference type="EMBL" id="SCL54539.1"/>
    </source>
</evidence>
<dbReference type="PANTHER" id="PTHR43884">
    <property type="entry name" value="ACYL-COA DEHYDROGENASE"/>
    <property type="match status" value="1"/>
</dbReference>
<evidence type="ECO:0000259" key="5">
    <source>
        <dbReference type="Pfam" id="PF00441"/>
    </source>
</evidence>
<dbReference type="GO" id="GO:0050660">
    <property type="term" value="F:flavin adenine dinucleotide binding"/>
    <property type="evidence" value="ECO:0007669"/>
    <property type="project" value="InterPro"/>
</dbReference>
<feature type="domain" description="Acyl-CoA dehydrogenase/oxidase N-terminal" evidence="6">
    <location>
        <begin position="20"/>
        <end position="113"/>
    </location>
</feature>
<organism evidence="7 9">
    <name type="scientific">Micromonospora peucetia</name>
    <dbReference type="NCBI Taxonomy" id="47871"/>
    <lineage>
        <taxon>Bacteria</taxon>
        <taxon>Bacillati</taxon>
        <taxon>Actinomycetota</taxon>
        <taxon>Actinomycetes</taxon>
        <taxon>Micromonosporales</taxon>
        <taxon>Micromonosporaceae</taxon>
        <taxon>Micromonospora</taxon>
    </lineage>
</organism>
<evidence type="ECO:0000313" key="10">
    <source>
        <dbReference type="Proteomes" id="UP001334804"/>
    </source>
</evidence>
<dbReference type="InterPro" id="IPR046373">
    <property type="entry name" value="Acyl-CoA_Oxase/DH_mid-dom_sf"/>
</dbReference>
<dbReference type="GO" id="GO:0003995">
    <property type="term" value="F:acyl-CoA dehydrogenase activity"/>
    <property type="evidence" value="ECO:0007669"/>
    <property type="project" value="TreeGrafter"/>
</dbReference>